<dbReference type="AlphaFoldDB" id="A0AAN7SQK6"/>
<comment type="caution">
    <text evidence="2">The sequence shown here is derived from an EMBL/GenBank/DDBJ whole genome shotgun (WGS) entry which is preliminary data.</text>
</comment>
<organism evidence="2 3">
    <name type="scientific">Aquatica leii</name>
    <dbReference type="NCBI Taxonomy" id="1421715"/>
    <lineage>
        <taxon>Eukaryota</taxon>
        <taxon>Metazoa</taxon>
        <taxon>Ecdysozoa</taxon>
        <taxon>Arthropoda</taxon>
        <taxon>Hexapoda</taxon>
        <taxon>Insecta</taxon>
        <taxon>Pterygota</taxon>
        <taxon>Neoptera</taxon>
        <taxon>Endopterygota</taxon>
        <taxon>Coleoptera</taxon>
        <taxon>Polyphaga</taxon>
        <taxon>Elateriformia</taxon>
        <taxon>Elateroidea</taxon>
        <taxon>Lampyridae</taxon>
        <taxon>Luciolinae</taxon>
        <taxon>Aquatica</taxon>
    </lineage>
</organism>
<dbReference type="InterPro" id="IPR004119">
    <property type="entry name" value="EcKL"/>
</dbReference>
<dbReference type="SUPFAM" id="SSF56112">
    <property type="entry name" value="Protein kinase-like (PK-like)"/>
    <property type="match status" value="1"/>
</dbReference>
<dbReference type="EMBL" id="JARPUR010000001">
    <property type="protein sequence ID" value="KAK4884263.1"/>
    <property type="molecule type" value="Genomic_DNA"/>
</dbReference>
<name>A0AAN7SQK6_9COLE</name>
<keyword evidence="3" id="KW-1185">Reference proteome</keyword>
<dbReference type="Proteomes" id="UP001353858">
    <property type="component" value="Unassembled WGS sequence"/>
</dbReference>
<dbReference type="InterPro" id="IPR015897">
    <property type="entry name" value="CHK_kinase-like"/>
</dbReference>
<dbReference type="InterPro" id="IPR011009">
    <property type="entry name" value="Kinase-like_dom_sf"/>
</dbReference>
<dbReference type="SMART" id="SM00587">
    <property type="entry name" value="CHK"/>
    <property type="match status" value="1"/>
</dbReference>
<dbReference type="Gene3D" id="3.90.1200.10">
    <property type="match status" value="1"/>
</dbReference>
<proteinExistence type="predicted"/>
<feature type="domain" description="CHK kinase-like" evidence="1">
    <location>
        <begin position="126"/>
        <end position="324"/>
    </location>
</feature>
<evidence type="ECO:0000313" key="2">
    <source>
        <dbReference type="EMBL" id="KAK4884263.1"/>
    </source>
</evidence>
<dbReference type="PANTHER" id="PTHR11012:SF30">
    <property type="entry name" value="PROTEIN KINASE-LIKE DOMAIN-CONTAINING"/>
    <property type="match status" value="1"/>
</dbReference>
<accession>A0AAN7SQK6</accession>
<dbReference type="Pfam" id="PF02958">
    <property type="entry name" value="EcKL"/>
    <property type="match status" value="1"/>
</dbReference>
<sequence length="404" mass="47124">MEGNLHVLNKTARSLVNQFLNDFNINKCKINVTPGTSQGDNYIGLIYKIQIETKSSTTCLILKSAQEEEKFRKLCLIPVLFSRETYIYEKVLFEFDRFQKDKGIENPFLSYVKYFGSKLDPPNECILMLDMTNLGYKVLDRKDLLNYNHVISIVKEYGRFHALSLALFDQKPSVFEEISKNVETIYSDFDAANMDPILDMCIAKALQCIDPIVDKSIYEKCLRFKEHAFQVVQKIVRSETSGKYSVVCHCDAWINNIPFKYSDLTETKNPSELCFIDWQLAQLGSPVLDLTTFLFLSTNKEFRDIYYDDVIKEYYNSFSGFLKELGSDPEELFPFSVLQEHLKTFSVFAFFRVIQALHLLLSDKENIPDFKDTDFDDLGFKENETYNTRMREIMLDFDRLGYEL</sequence>
<evidence type="ECO:0000313" key="3">
    <source>
        <dbReference type="Proteomes" id="UP001353858"/>
    </source>
</evidence>
<evidence type="ECO:0000259" key="1">
    <source>
        <dbReference type="SMART" id="SM00587"/>
    </source>
</evidence>
<dbReference type="PANTHER" id="PTHR11012">
    <property type="entry name" value="PROTEIN KINASE-LIKE DOMAIN-CONTAINING"/>
    <property type="match status" value="1"/>
</dbReference>
<protein>
    <recommendedName>
        <fullName evidence="1">CHK kinase-like domain-containing protein</fullName>
    </recommendedName>
</protein>
<gene>
    <name evidence="2" type="ORF">RN001_000534</name>
</gene>
<reference evidence="3" key="1">
    <citation type="submission" date="2023-01" db="EMBL/GenBank/DDBJ databases">
        <title>Key to firefly adult light organ development and bioluminescence: homeobox transcription factors regulate luciferase expression and transportation to peroxisome.</title>
        <authorList>
            <person name="Fu X."/>
        </authorList>
    </citation>
    <scope>NUCLEOTIDE SEQUENCE [LARGE SCALE GENOMIC DNA]</scope>
</reference>